<evidence type="ECO:0000313" key="1">
    <source>
        <dbReference type="EMBL" id="MBB5716791.1"/>
    </source>
</evidence>
<dbReference type="Proteomes" id="UP000546200">
    <property type="component" value="Unassembled WGS sequence"/>
</dbReference>
<dbReference type="AlphaFoldDB" id="A0A7W9BGH7"/>
<proteinExistence type="predicted"/>
<evidence type="ECO:0000313" key="2">
    <source>
        <dbReference type="Proteomes" id="UP000546200"/>
    </source>
</evidence>
<organism evidence="1 2">
    <name type="scientific">Sphingomonas aerophila</name>
    <dbReference type="NCBI Taxonomy" id="1344948"/>
    <lineage>
        <taxon>Bacteria</taxon>
        <taxon>Pseudomonadati</taxon>
        <taxon>Pseudomonadota</taxon>
        <taxon>Alphaproteobacteria</taxon>
        <taxon>Sphingomonadales</taxon>
        <taxon>Sphingomonadaceae</taxon>
        <taxon>Sphingomonas</taxon>
    </lineage>
</organism>
<protein>
    <submittedName>
        <fullName evidence="1">Uncharacterized protein</fullName>
    </submittedName>
</protein>
<comment type="caution">
    <text evidence="1">The sequence shown here is derived from an EMBL/GenBank/DDBJ whole genome shotgun (WGS) entry which is preliminary data.</text>
</comment>
<gene>
    <name evidence="1" type="ORF">FHS94_003663</name>
</gene>
<name>A0A7W9BGH7_9SPHN</name>
<dbReference type="EMBL" id="JACIJK010000015">
    <property type="protein sequence ID" value="MBB5716791.1"/>
    <property type="molecule type" value="Genomic_DNA"/>
</dbReference>
<reference evidence="1 2" key="1">
    <citation type="submission" date="2020-08" db="EMBL/GenBank/DDBJ databases">
        <title>Genomic Encyclopedia of Type Strains, Phase IV (KMG-IV): sequencing the most valuable type-strain genomes for metagenomic binning, comparative biology and taxonomic classification.</title>
        <authorList>
            <person name="Goeker M."/>
        </authorList>
    </citation>
    <scope>NUCLEOTIDE SEQUENCE [LARGE SCALE GENOMIC DNA]</scope>
    <source>
        <strain evidence="1 2">DSM 100044</strain>
    </source>
</reference>
<sequence>MVGLLLAVLAIQVGIGPSECTRPSPDDARPFTLCLAETSNNEIERELQRQLTLAIRRVRSTSGGLAVSRLVSEQRRWDRQRHRVCADQALDAPMPEQARADLTCLYNAAQLKDRAPCYAGRRGSLTIEKGNRESLPT</sequence>
<accession>A0A7W9BGH7</accession>
<keyword evidence="2" id="KW-1185">Reference proteome</keyword>